<sequence length="141" mass="15208">MTRGFPLAGLKRLRDLTEAGAAGRLAVANADLARSRSQSASIRQDATAAREDLATGADLLAIAASRASNRGLLLELQAHQAHLQREVDRAEQEHRQARREAAMVEKLELRHTAAAARTELAAEQSRLDEAAQRSHQGGRSA</sequence>
<dbReference type="Gene3D" id="1.10.287.1700">
    <property type="match status" value="1"/>
</dbReference>
<dbReference type="EMBL" id="JACCFQ010000001">
    <property type="protein sequence ID" value="NYJ16896.1"/>
    <property type="molecule type" value="Genomic_DNA"/>
</dbReference>
<dbReference type="RefSeq" id="WP_179441734.1">
    <property type="nucleotide sequence ID" value="NZ_BAAALK010000002.1"/>
</dbReference>
<proteinExistence type="predicted"/>
<evidence type="ECO:0000313" key="2">
    <source>
        <dbReference type="EMBL" id="NYJ16896.1"/>
    </source>
</evidence>
<feature type="region of interest" description="Disordered" evidence="1">
    <location>
        <begin position="119"/>
        <end position="141"/>
    </location>
</feature>
<comment type="caution">
    <text evidence="2">The sequence shown here is derived from an EMBL/GenBank/DDBJ whole genome shotgun (WGS) entry which is preliminary data.</text>
</comment>
<reference evidence="2 3" key="1">
    <citation type="submission" date="2020-07" db="EMBL/GenBank/DDBJ databases">
        <title>Sequencing the genomes of 1000 actinobacteria strains.</title>
        <authorList>
            <person name="Klenk H.-P."/>
        </authorList>
    </citation>
    <scope>NUCLEOTIDE SEQUENCE [LARGE SCALE GENOMIC DNA]</scope>
    <source>
        <strain evidence="2 3">DSM 15664</strain>
    </source>
</reference>
<evidence type="ECO:0000313" key="3">
    <source>
        <dbReference type="Proteomes" id="UP000560069"/>
    </source>
</evidence>
<dbReference type="InterPro" id="IPR053716">
    <property type="entry name" value="Flag_assembly_chemotaxis_eff"/>
</dbReference>
<accession>A0A7Z0J3D6</accession>
<name>A0A7Z0J3D6_9MICC</name>
<evidence type="ECO:0000256" key="1">
    <source>
        <dbReference type="SAM" id="MobiDB-lite"/>
    </source>
</evidence>
<gene>
    <name evidence="2" type="ORF">HNR11_001430</name>
</gene>
<dbReference type="AlphaFoldDB" id="A0A7Z0J3D6"/>
<keyword evidence="2" id="KW-0966">Cell projection</keyword>
<keyword evidence="3" id="KW-1185">Reference proteome</keyword>
<protein>
    <submittedName>
        <fullName evidence="2">Flagellar FliJ protein</fullName>
    </submittedName>
</protein>
<organism evidence="2 3">
    <name type="scientific">Nesterenkonia sandarakina</name>
    <dbReference type="NCBI Taxonomy" id="272918"/>
    <lineage>
        <taxon>Bacteria</taxon>
        <taxon>Bacillati</taxon>
        <taxon>Actinomycetota</taxon>
        <taxon>Actinomycetes</taxon>
        <taxon>Micrococcales</taxon>
        <taxon>Micrococcaceae</taxon>
        <taxon>Nesterenkonia</taxon>
    </lineage>
</organism>
<dbReference type="Proteomes" id="UP000560069">
    <property type="component" value="Unassembled WGS sequence"/>
</dbReference>
<keyword evidence="2" id="KW-0282">Flagellum</keyword>
<keyword evidence="2" id="KW-0969">Cilium</keyword>